<keyword evidence="1" id="KW-1133">Transmembrane helix</keyword>
<comment type="caution">
    <text evidence="2">The sequence shown here is derived from an EMBL/GenBank/DDBJ whole genome shotgun (WGS) entry which is preliminary data.</text>
</comment>
<dbReference type="EMBL" id="JAYRBN010000058">
    <property type="protein sequence ID" value="KAL2742298.1"/>
    <property type="molecule type" value="Genomic_DNA"/>
</dbReference>
<name>A0ABD2CB57_VESMC</name>
<feature type="transmembrane region" description="Helical" evidence="1">
    <location>
        <begin position="58"/>
        <end position="76"/>
    </location>
</feature>
<organism evidence="2 3">
    <name type="scientific">Vespula maculifrons</name>
    <name type="common">Eastern yellow jacket</name>
    <name type="synonym">Wasp</name>
    <dbReference type="NCBI Taxonomy" id="7453"/>
    <lineage>
        <taxon>Eukaryota</taxon>
        <taxon>Metazoa</taxon>
        <taxon>Ecdysozoa</taxon>
        <taxon>Arthropoda</taxon>
        <taxon>Hexapoda</taxon>
        <taxon>Insecta</taxon>
        <taxon>Pterygota</taxon>
        <taxon>Neoptera</taxon>
        <taxon>Endopterygota</taxon>
        <taxon>Hymenoptera</taxon>
        <taxon>Apocrita</taxon>
        <taxon>Aculeata</taxon>
        <taxon>Vespoidea</taxon>
        <taxon>Vespidae</taxon>
        <taxon>Vespinae</taxon>
        <taxon>Vespula</taxon>
    </lineage>
</organism>
<sequence length="103" mass="10900">MIKFPVPYRIYPPRPNNSVRALSREKDSPYAMVGGVGPDRRVTIGIYTMVAMVDSPMVSVDVVVMVVVVIVVAVAVAVVAVVVVVVVVAVVVVVVVTVVVVVE</sequence>
<accession>A0ABD2CB57</accession>
<gene>
    <name evidence="2" type="ORF">V1477_009927</name>
</gene>
<keyword evidence="1" id="KW-0472">Membrane</keyword>
<evidence type="ECO:0000313" key="2">
    <source>
        <dbReference type="EMBL" id="KAL2742298.1"/>
    </source>
</evidence>
<dbReference type="Proteomes" id="UP001607303">
    <property type="component" value="Unassembled WGS sequence"/>
</dbReference>
<evidence type="ECO:0000313" key="3">
    <source>
        <dbReference type="Proteomes" id="UP001607303"/>
    </source>
</evidence>
<feature type="transmembrane region" description="Helical" evidence="1">
    <location>
        <begin position="82"/>
        <end position="102"/>
    </location>
</feature>
<dbReference type="AlphaFoldDB" id="A0ABD2CB57"/>
<evidence type="ECO:0000256" key="1">
    <source>
        <dbReference type="SAM" id="Phobius"/>
    </source>
</evidence>
<proteinExistence type="predicted"/>
<keyword evidence="1" id="KW-0812">Transmembrane</keyword>
<reference evidence="2 3" key="1">
    <citation type="journal article" date="2024" name="Ann. Entomol. Soc. Am.">
        <title>Genomic analyses of the southern and eastern yellowjacket wasps (Hymenoptera: Vespidae) reveal evolutionary signatures of social life.</title>
        <authorList>
            <person name="Catto M.A."/>
            <person name="Caine P.B."/>
            <person name="Orr S.E."/>
            <person name="Hunt B.G."/>
            <person name="Goodisman M.A.D."/>
        </authorList>
    </citation>
    <scope>NUCLEOTIDE SEQUENCE [LARGE SCALE GENOMIC DNA]</scope>
    <source>
        <strain evidence="2">232</strain>
        <tissue evidence="2">Head and thorax</tissue>
    </source>
</reference>
<keyword evidence="3" id="KW-1185">Reference proteome</keyword>
<protein>
    <submittedName>
        <fullName evidence="2">Uncharacterized protein</fullName>
    </submittedName>
</protein>